<dbReference type="PANTHER" id="PTHR12526:SF638">
    <property type="entry name" value="SPORE COAT PROTEIN SA"/>
    <property type="match status" value="1"/>
</dbReference>
<keyword evidence="4" id="KW-1185">Reference proteome</keyword>
<dbReference type="RefSeq" id="WP_146364771.1">
    <property type="nucleotide sequence ID" value="NZ_CP042261.1"/>
</dbReference>
<gene>
    <name evidence="3" type="ORF">FPZ52_06980</name>
</gene>
<feature type="domain" description="Glycosyltransferase subfamily 4-like N-terminal" evidence="2">
    <location>
        <begin position="26"/>
        <end position="125"/>
    </location>
</feature>
<proteinExistence type="predicted"/>
<dbReference type="KEGG" id="lit:FPZ52_06980"/>
<sequence length="351" mass="39237">MTHKPTTPHSILFVVPRFHTNIFVATKALVKSGYKVSVFAVSSRAEEDHSIVQPVVFGERPSLRKLRRAMKQADPDLVFLRTSRPLSYLVAHMCSFGRRKLIHYNQRPLHFPRKWYEIWEWWLQGLSAERVTPRLGNDLSQPADRYATYLPWPVEAVEGITRVPRHDGPLRVICVGKLMQPRKSQDKLIEAMEDALQSGHATLTLVGSTGTATGAAQAHYNKLHDLAKRSNGAIRILENIPYSEMPQLYARHDLCVLPSRNEPLGTSPIEAMAYGTAPLVTTGCGSACYITHRKDGFVVEQRSVPALKAMMDELIASPELVAQAGRNAAETAKGELGPQTFVKRVETLLDR</sequence>
<dbReference type="EMBL" id="CP042261">
    <property type="protein sequence ID" value="QDY69392.1"/>
    <property type="molecule type" value="Genomic_DNA"/>
</dbReference>
<evidence type="ECO:0000313" key="4">
    <source>
        <dbReference type="Proteomes" id="UP000318483"/>
    </source>
</evidence>
<name>A0A5B8IT18_9RHOB</name>
<dbReference type="Pfam" id="PF00534">
    <property type="entry name" value="Glycos_transf_1"/>
    <property type="match status" value="1"/>
</dbReference>
<dbReference type="PANTHER" id="PTHR12526">
    <property type="entry name" value="GLYCOSYLTRANSFERASE"/>
    <property type="match status" value="1"/>
</dbReference>
<accession>A0A5B8IT18</accession>
<dbReference type="Gene3D" id="3.40.50.2000">
    <property type="entry name" value="Glycogen Phosphorylase B"/>
    <property type="match status" value="2"/>
</dbReference>
<dbReference type="SUPFAM" id="SSF53756">
    <property type="entry name" value="UDP-Glycosyltransferase/glycogen phosphorylase"/>
    <property type="match status" value="1"/>
</dbReference>
<dbReference type="InterPro" id="IPR001296">
    <property type="entry name" value="Glyco_trans_1"/>
</dbReference>
<reference evidence="3 4" key="1">
    <citation type="submission" date="2019-07" db="EMBL/GenBank/DDBJ databases">
        <title>Litoreibacter alkalisoli sp. nov., isolated from saline-alkaline soil.</title>
        <authorList>
            <person name="Wang S."/>
            <person name="Xu L."/>
            <person name="Xing Y.-T."/>
            <person name="Sun J.-Q."/>
        </authorList>
    </citation>
    <scope>NUCLEOTIDE SEQUENCE [LARGE SCALE GENOMIC DNA]</scope>
    <source>
        <strain evidence="3 4">LN3S51</strain>
    </source>
</reference>
<keyword evidence="3" id="KW-0808">Transferase</keyword>
<dbReference type="OrthoDB" id="529131at2"/>
<evidence type="ECO:0000313" key="3">
    <source>
        <dbReference type="EMBL" id="QDY69392.1"/>
    </source>
</evidence>
<feature type="domain" description="Glycosyl transferase family 1" evidence="1">
    <location>
        <begin position="167"/>
        <end position="330"/>
    </location>
</feature>
<dbReference type="Pfam" id="PF13439">
    <property type="entry name" value="Glyco_transf_4"/>
    <property type="match status" value="1"/>
</dbReference>
<dbReference type="CDD" id="cd03801">
    <property type="entry name" value="GT4_PimA-like"/>
    <property type="match status" value="1"/>
</dbReference>
<protein>
    <submittedName>
        <fullName evidence="3">Glycosyltransferase family 4 protein</fullName>
    </submittedName>
</protein>
<dbReference type="InterPro" id="IPR028098">
    <property type="entry name" value="Glyco_trans_4-like_N"/>
</dbReference>
<evidence type="ECO:0000259" key="1">
    <source>
        <dbReference type="Pfam" id="PF00534"/>
    </source>
</evidence>
<evidence type="ECO:0000259" key="2">
    <source>
        <dbReference type="Pfam" id="PF13439"/>
    </source>
</evidence>
<dbReference type="AlphaFoldDB" id="A0A5B8IT18"/>
<organism evidence="3 4">
    <name type="scientific">Qingshengfaniella alkalisoli</name>
    <dbReference type="NCBI Taxonomy" id="2599296"/>
    <lineage>
        <taxon>Bacteria</taxon>
        <taxon>Pseudomonadati</taxon>
        <taxon>Pseudomonadota</taxon>
        <taxon>Alphaproteobacteria</taxon>
        <taxon>Rhodobacterales</taxon>
        <taxon>Paracoccaceae</taxon>
        <taxon>Qingshengfaniella</taxon>
    </lineage>
</organism>
<dbReference type="GO" id="GO:0016757">
    <property type="term" value="F:glycosyltransferase activity"/>
    <property type="evidence" value="ECO:0007669"/>
    <property type="project" value="InterPro"/>
</dbReference>
<dbReference type="Proteomes" id="UP000318483">
    <property type="component" value="Chromosome"/>
</dbReference>